<dbReference type="OrthoDB" id="421838at2759"/>
<feature type="region of interest" description="Disordered" evidence="2">
    <location>
        <begin position="1299"/>
        <end position="1349"/>
    </location>
</feature>
<reference evidence="6 7" key="1">
    <citation type="submission" date="2011-10" db="EMBL/GenBank/DDBJ databases">
        <authorList>
            <person name="Genoscope - CEA"/>
        </authorList>
    </citation>
    <scope>NUCLEOTIDE SEQUENCE [LARGE SCALE GENOMIC DNA]</scope>
    <source>
        <strain evidence="6 7">RCC 1105</strain>
    </source>
</reference>
<dbReference type="Proteomes" id="UP000198341">
    <property type="component" value="Chromosome 7"/>
</dbReference>
<keyword evidence="7" id="KW-1185">Reference proteome</keyword>
<feature type="domain" description="Strawberry notch AAA" evidence="4">
    <location>
        <begin position="90"/>
        <end position="398"/>
    </location>
</feature>
<dbReference type="eggNOG" id="KOG1513">
    <property type="taxonomic scope" value="Eukaryota"/>
</dbReference>
<dbReference type="RefSeq" id="XP_007512116.1">
    <property type="nucleotide sequence ID" value="XM_007512054.1"/>
</dbReference>
<sequence length="1349" mass="151420">MFFGGGRGEYYSDDGDDDEEERDLEEKIRNHHHHFQAGERASGGGGGQRENHHAGDPKTTTTTEQEEVNETLTNVFQGYETKSLPFETIPHPCKVVESSSLNAVALPKLTYPLVSELIENRKLSGLQLEGVAYACQKHQEYLEDGRRRAGFFIGDGAGIGKGRQIAGVIFDNYCRGRRRHVWVSTSIDLARDAMRDLTDLGCHAKIIRNVQELDNQTKATGLSRDFQEGILFTTYSTLVSATGKYDRFQQIIDWFGEGEDGNGCLVFDECHKAKNSGHFAGAGKKSSSDNGSQTAKAVREMQEMCPEARVLYCSATGVSEIGNMAYMERMGFWGPSTPFKDAETFIKKLQDRGVGFLEMLAIEMKAGGKYVARALSFEEAEFRTETVKITAQQRAMYDSACQIWQDVRVEYEDLAHKRGEKSGMFMKLYWSAHQRFFKLLCVSFKIPFVVKEVEEALERGECALIGLQTTGEAQDTRLNLQYGFESDVPTSTTQEILRQFIMEHFKTDVNGKSNGTAEEQEAVKLLPVADLPDGWKQRADGTITGPRTHEEAYKVKEALLKRVEELDLPPNFLDDLIDKLGGVEKVAEMTGRRARMVRHSIGEESGLTYEPRFAVPPVSDDGRHLLASASNNNKDKFASEMDSINIREAKWFMEGSKLVAIISDAASTGISLHASKKVPNQRRRVHITVELPWAADKAIQQLGRSHRSNQAQGPLYVMVSTDIGGERRFVSAVARRLQSLGALTRGDRRAATGVDLSDGNVDSFLGKRSLQIMFDALNAQVDNDTFDFKLPTGVSLQSVWKHAGLSDDEYQRKISEETIESGKSLRDIYVELSRAVLELGEKGGEKSLITVSAVNVRRFLNRLLGVPVLRQNILFGLFGDTLHAVINAAKLEGSYTEGVNQLGGQHVALDGKANQVVLTEPFHGARLLKSNFVSDRGLSWDQAFEMYKTSGSRYPRDGFYFKKKKWYGRREIMLVFTAPGTDELEVEIYRPNMGRVQPNHNRFDFMADNTRIEDKDPGWLIESKAKEEWDFTYDKTEFGCKHYGKCQNAQSGIHCNYGSRAERCCIVNGAVVSMWKELETVLRRHQSSVLFRDRHMRVVRVETNLKKRQEEAQTTAVAALLPDSNGSDQQEQNPEDFSLNETNNGTDEMFEIVGIRYPEKLLPLVVAAAEKNWEEKKKKGAEIKGRMSLKKDDVTPIDPFSYKKATTQQKTMKNFFKSSGNKKTTSFLNWDDFEDEENAPEKNKKTAPLLTAAASNAAATDDASKKSNVRDKSVSSSARIQDFFKRLPAEVADLENLVKKQKTSEEARERKRLLAKSPTPIPLKESIERDGRTNASIPPPPQVEYIEID</sequence>
<evidence type="ECO:0000313" key="7">
    <source>
        <dbReference type="Proteomes" id="UP000198341"/>
    </source>
</evidence>
<evidence type="ECO:0000259" key="4">
    <source>
        <dbReference type="Pfam" id="PF13872"/>
    </source>
</evidence>
<feature type="compositionally biased region" description="Basic and acidic residues" evidence="2">
    <location>
        <begin position="1262"/>
        <end position="1273"/>
    </location>
</feature>
<name>K8FHV5_9CHLO</name>
<dbReference type="SUPFAM" id="SSF52540">
    <property type="entry name" value="P-loop containing nucleoside triphosphate hydrolases"/>
    <property type="match status" value="1"/>
</dbReference>
<gene>
    <name evidence="6" type="ORF">Bathy07g04490</name>
</gene>
<comment type="similarity">
    <text evidence="1">Belongs to the SBNO family.</text>
</comment>
<dbReference type="KEGG" id="bpg:Bathy07g04490"/>
<dbReference type="InterPro" id="IPR026937">
    <property type="entry name" value="SBNO_Helicase_C_dom"/>
</dbReference>
<protein>
    <submittedName>
        <fullName evidence="6">Uncharacterized protein</fullName>
    </submittedName>
</protein>
<dbReference type="Pfam" id="PF13871">
    <property type="entry name" value="Helicase_C_4"/>
    <property type="match status" value="1"/>
</dbReference>
<dbReference type="PANTHER" id="PTHR12706:SF33">
    <property type="entry name" value="PROTEIN WITH HELICASE_C DOMAIN"/>
    <property type="match status" value="1"/>
</dbReference>
<dbReference type="GO" id="GO:0031490">
    <property type="term" value="F:chromatin DNA binding"/>
    <property type="evidence" value="ECO:0007669"/>
    <property type="project" value="TreeGrafter"/>
</dbReference>
<feature type="compositionally biased region" description="Acidic residues" evidence="2">
    <location>
        <begin position="11"/>
        <end position="23"/>
    </location>
</feature>
<dbReference type="Gene3D" id="3.40.50.300">
    <property type="entry name" value="P-loop containing nucleotide triphosphate hydrolases"/>
    <property type="match status" value="1"/>
</dbReference>
<dbReference type="InterPro" id="IPR057332">
    <property type="entry name" value="SBNO_a/b_dom"/>
</dbReference>
<accession>K8FHV5</accession>
<dbReference type="PANTHER" id="PTHR12706">
    <property type="entry name" value="STRAWBERRY NOTCH-RELATED"/>
    <property type="match status" value="1"/>
</dbReference>
<dbReference type="EMBL" id="FO082272">
    <property type="protein sequence ID" value="CCO66204.1"/>
    <property type="molecule type" value="Genomic_DNA"/>
</dbReference>
<dbReference type="GO" id="GO:0042393">
    <property type="term" value="F:histone binding"/>
    <property type="evidence" value="ECO:0007669"/>
    <property type="project" value="TreeGrafter"/>
</dbReference>
<dbReference type="GO" id="GO:0006355">
    <property type="term" value="P:regulation of DNA-templated transcription"/>
    <property type="evidence" value="ECO:0007669"/>
    <property type="project" value="InterPro"/>
</dbReference>
<dbReference type="Pfam" id="PF13872">
    <property type="entry name" value="AAA_34"/>
    <property type="match status" value="1"/>
</dbReference>
<evidence type="ECO:0000313" key="6">
    <source>
        <dbReference type="EMBL" id="CCO66204.1"/>
    </source>
</evidence>
<dbReference type="InterPro" id="IPR026741">
    <property type="entry name" value="SNO"/>
</dbReference>
<feature type="domain" description="SBNO alpha/beta" evidence="5">
    <location>
        <begin position="938"/>
        <end position="1060"/>
    </location>
</feature>
<feature type="region of interest" description="Disordered" evidence="2">
    <location>
        <begin position="1255"/>
        <end position="1277"/>
    </location>
</feature>
<dbReference type="InterPro" id="IPR027417">
    <property type="entry name" value="P-loop_NTPase"/>
</dbReference>
<dbReference type="InterPro" id="IPR039187">
    <property type="entry name" value="SNO_AAA"/>
</dbReference>
<proteinExistence type="inferred from homology"/>
<organism evidence="6 7">
    <name type="scientific">Bathycoccus prasinos</name>
    <dbReference type="NCBI Taxonomy" id="41875"/>
    <lineage>
        <taxon>Eukaryota</taxon>
        <taxon>Viridiplantae</taxon>
        <taxon>Chlorophyta</taxon>
        <taxon>Mamiellophyceae</taxon>
        <taxon>Mamiellales</taxon>
        <taxon>Bathycoccaceae</taxon>
        <taxon>Bathycoccus</taxon>
    </lineage>
</organism>
<evidence type="ECO:0000259" key="3">
    <source>
        <dbReference type="Pfam" id="PF13871"/>
    </source>
</evidence>
<feature type="region of interest" description="Disordered" evidence="2">
    <location>
        <begin position="1120"/>
        <end position="1143"/>
    </location>
</feature>
<feature type="domain" description="Strawberry notch helicase C" evidence="3">
    <location>
        <begin position="571"/>
        <end position="900"/>
    </location>
</feature>
<evidence type="ECO:0000256" key="2">
    <source>
        <dbReference type="SAM" id="MobiDB-lite"/>
    </source>
</evidence>
<dbReference type="GO" id="GO:0005634">
    <property type="term" value="C:nucleus"/>
    <property type="evidence" value="ECO:0007669"/>
    <property type="project" value="TreeGrafter"/>
</dbReference>
<feature type="region of interest" description="Disordered" evidence="2">
    <location>
        <begin position="1"/>
        <end position="66"/>
    </location>
</feature>
<evidence type="ECO:0000256" key="1">
    <source>
        <dbReference type="ARBA" id="ARBA00006992"/>
    </source>
</evidence>
<dbReference type="GeneID" id="19014938"/>
<feature type="compositionally biased region" description="Basic and acidic residues" evidence="2">
    <location>
        <begin position="1299"/>
        <end position="1309"/>
    </location>
</feature>
<dbReference type="Pfam" id="PF25373">
    <property type="entry name" value="SBNO"/>
    <property type="match status" value="1"/>
</dbReference>
<evidence type="ECO:0000259" key="5">
    <source>
        <dbReference type="Pfam" id="PF25373"/>
    </source>
</evidence>